<keyword evidence="6" id="KW-0067">ATP-binding</keyword>
<evidence type="ECO:0000313" key="11">
    <source>
        <dbReference type="Proteomes" id="UP000194221"/>
    </source>
</evidence>
<protein>
    <recommendedName>
        <fullName evidence="2">histidine kinase</fullName>
        <ecNumber evidence="2">2.7.13.3</ecNumber>
    </recommendedName>
</protein>
<name>A0A1Y2PFI1_9FLAO</name>
<dbReference type="EMBL" id="LAPZ01000001">
    <property type="protein sequence ID" value="OSY89243.1"/>
    <property type="molecule type" value="Genomic_DNA"/>
</dbReference>
<dbReference type="Pfam" id="PF02518">
    <property type="entry name" value="HATPase_c"/>
    <property type="match status" value="1"/>
</dbReference>
<dbReference type="PANTHER" id="PTHR43065:SF46">
    <property type="entry name" value="C4-DICARBOXYLATE TRANSPORT SENSOR PROTEIN DCTB"/>
    <property type="match status" value="1"/>
</dbReference>
<dbReference type="Gene3D" id="1.10.287.130">
    <property type="match status" value="1"/>
</dbReference>
<evidence type="ECO:0000256" key="6">
    <source>
        <dbReference type="ARBA" id="ARBA00022840"/>
    </source>
</evidence>
<evidence type="ECO:0000256" key="3">
    <source>
        <dbReference type="ARBA" id="ARBA00022679"/>
    </source>
</evidence>
<reference evidence="10 11" key="1">
    <citation type="submission" date="2015-03" db="EMBL/GenBank/DDBJ databases">
        <title>Genome sequence of Tenacibaculum sp. S2-2, isolated from intestinal microbiota of sea cucumber, Apostichopus japonicas.</title>
        <authorList>
            <person name="Shao Z."/>
            <person name="Wang L."/>
            <person name="Li X."/>
        </authorList>
    </citation>
    <scope>NUCLEOTIDE SEQUENCE [LARGE SCALE GENOMIC DNA]</scope>
    <source>
        <strain evidence="10 11">S2-2</strain>
    </source>
</reference>
<dbReference type="SUPFAM" id="SSF55874">
    <property type="entry name" value="ATPase domain of HSP90 chaperone/DNA topoisomerase II/histidine kinase"/>
    <property type="match status" value="1"/>
</dbReference>
<evidence type="ECO:0000256" key="2">
    <source>
        <dbReference type="ARBA" id="ARBA00012438"/>
    </source>
</evidence>
<dbReference type="PANTHER" id="PTHR43065">
    <property type="entry name" value="SENSOR HISTIDINE KINASE"/>
    <property type="match status" value="1"/>
</dbReference>
<keyword evidence="8" id="KW-1133">Transmembrane helix</keyword>
<dbReference type="InterPro" id="IPR005467">
    <property type="entry name" value="His_kinase_dom"/>
</dbReference>
<dbReference type="InParanoid" id="A0A1Y2PFI1"/>
<evidence type="ECO:0000259" key="9">
    <source>
        <dbReference type="PROSITE" id="PS50109"/>
    </source>
</evidence>
<dbReference type="Gene3D" id="3.30.565.10">
    <property type="entry name" value="Histidine kinase-like ATPase, C-terminal domain"/>
    <property type="match status" value="1"/>
</dbReference>
<keyword evidence="3" id="KW-0808">Transferase</keyword>
<dbReference type="InterPro" id="IPR003594">
    <property type="entry name" value="HATPase_dom"/>
</dbReference>
<feature type="domain" description="Histidine kinase" evidence="9">
    <location>
        <begin position="233"/>
        <end position="447"/>
    </location>
</feature>
<accession>A0A1Y2PFI1</accession>
<dbReference type="PRINTS" id="PR00344">
    <property type="entry name" value="BCTRLSENSOR"/>
</dbReference>
<comment type="catalytic activity">
    <reaction evidence="1">
        <text>ATP + protein L-histidine = ADP + protein N-phospho-L-histidine.</text>
        <dbReference type="EC" id="2.7.13.3"/>
    </reaction>
</comment>
<evidence type="ECO:0000313" key="10">
    <source>
        <dbReference type="EMBL" id="OSY89243.1"/>
    </source>
</evidence>
<keyword evidence="4" id="KW-0547">Nucleotide-binding</keyword>
<dbReference type="GO" id="GO:0000160">
    <property type="term" value="P:phosphorelay signal transduction system"/>
    <property type="evidence" value="ECO:0007669"/>
    <property type="project" value="UniProtKB-KW"/>
</dbReference>
<keyword evidence="5" id="KW-0418">Kinase</keyword>
<dbReference type="Proteomes" id="UP000194221">
    <property type="component" value="Unassembled WGS sequence"/>
</dbReference>
<comment type="caution">
    <text evidence="10">The sequence shown here is derived from an EMBL/GenBank/DDBJ whole genome shotgun (WGS) entry which is preliminary data.</text>
</comment>
<proteinExistence type="predicted"/>
<dbReference type="PROSITE" id="PS50109">
    <property type="entry name" value="HIS_KIN"/>
    <property type="match status" value="1"/>
</dbReference>
<evidence type="ECO:0000256" key="8">
    <source>
        <dbReference type="SAM" id="Phobius"/>
    </source>
</evidence>
<feature type="transmembrane region" description="Helical" evidence="8">
    <location>
        <begin position="36"/>
        <end position="58"/>
    </location>
</feature>
<dbReference type="STRING" id="1635173.WH52_00935"/>
<organism evidence="10 11">
    <name type="scientific">Tenacibaculum holothuriorum</name>
    <dbReference type="NCBI Taxonomy" id="1635173"/>
    <lineage>
        <taxon>Bacteria</taxon>
        <taxon>Pseudomonadati</taxon>
        <taxon>Bacteroidota</taxon>
        <taxon>Flavobacteriia</taxon>
        <taxon>Flavobacteriales</taxon>
        <taxon>Flavobacteriaceae</taxon>
        <taxon>Tenacibaculum</taxon>
    </lineage>
</organism>
<dbReference type="EC" id="2.7.13.3" evidence="2"/>
<keyword evidence="8" id="KW-0812">Transmembrane</keyword>
<keyword evidence="7" id="KW-0902">Two-component regulatory system</keyword>
<keyword evidence="11" id="KW-1185">Reference proteome</keyword>
<sequence length="447" mass="51726">MDFNILGKPQIIQIFIRILLILINGIIVFYTYNNDFFANTLGFSLILCFQFFLLIDYLKKLFADIEKSIDCLLHSDYSNTISKEKRKNPLHDKTAMLLEKHRKLSLQTSSETLIFTNIIESLSIGVLILRKDDNGSIEVFQLNKAFVDFLHIPKFYNWQLLKEKIGSLKELISNWNFLKHTISLTINDKEENFFLKTSITQTNEYQYLIVTLETIQQLIDKKEKEAWYKLMNVMSHEIINTITPISSLAENLDDLIQEEVDKDDLEELSTGLKIIKKRSKHLTSFVDTYRKLAELPLPNKEEFDLVVLVKNTLQLFEREFQMKNIKTELFTNVNNSVFADKQQLEQVFINLLSNSIHAIENVENPKIIIDINQNKEHRTYIAVIDNGIGISDAIKNNIFVPYFTTRKDGSGIGLTLSKSIIEAHKGTIKFTSVNNKTSFNISLPINI</sequence>
<dbReference type="InterPro" id="IPR004358">
    <property type="entry name" value="Sig_transdc_His_kin-like_C"/>
</dbReference>
<evidence type="ECO:0000256" key="1">
    <source>
        <dbReference type="ARBA" id="ARBA00000085"/>
    </source>
</evidence>
<evidence type="ECO:0000256" key="4">
    <source>
        <dbReference type="ARBA" id="ARBA00022741"/>
    </source>
</evidence>
<dbReference type="AlphaFoldDB" id="A0A1Y2PFI1"/>
<dbReference type="InterPro" id="IPR036890">
    <property type="entry name" value="HATPase_C_sf"/>
</dbReference>
<dbReference type="SMART" id="SM00387">
    <property type="entry name" value="HATPase_c"/>
    <property type="match status" value="1"/>
</dbReference>
<feature type="transmembrane region" description="Helical" evidence="8">
    <location>
        <begin position="12"/>
        <end position="30"/>
    </location>
</feature>
<dbReference type="GO" id="GO:0004673">
    <property type="term" value="F:protein histidine kinase activity"/>
    <property type="evidence" value="ECO:0007669"/>
    <property type="project" value="UniProtKB-EC"/>
</dbReference>
<evidence type="ECO:0000256" key="7">
    <source>
        <dbReference type="ARBA" id="ARBA00023012"/>
    </source>
</evidence>
<gene>
    <name evidence="10" type="ORF">WH52_00935</name>
</gene>
<dbReference type="GO" id="GO:0005524">
    <property type="term" value="F:ATP binding"/>
    <property type="evidence" value="ECO:0007669"/>
    <property type="project" value="UniProtKB-KW"/>
</dbReference>
<evidence type="ECO:0000256" key="5">
    <source>
        <dbReference type="ARBA" id="ARBA00022777"/>
    </source>
</evidence>
<keyword evidence="8" id="KW-0472">Membrane</keyword>